<dbReference type="AlphaFoldDB" id="A0A1F2P4A5"/>
<comment type="similarity">
    <text evidence="2">Belongs to the resistance-nodulation-cell division (RND) (TC 2.A.6) family. MmpL subfamily.</text>
</comment>
<evidence type="ECO:0000256" key="3">
    <source>
        <dbReference type="ARBA" id="ARBA00022475"/>
    </source>
</evidence>
<evidence type="ECO:0000256" key="4">
    <source>
        <dbReference type="ARBA" id="ARBA00022692"/>
    </source>
</evidence>
<dbReference type="Proteomes" id="UP000185779">
    <property type="component" value="Unassembled WGS sequence"/>
</dbReference>
<evidence type="ECO:0000313" key="10">
    <source>
        <dbReference type="Proteomes" id="UP000185779"/>
    </source>
</evidence>
<dbReference type="InterPro" id="IPR004869">
    <property type="entry name" value="MMPL_dom"/>
</dbReference>
<evidence type="ECO:0000313" key="9">
    <source>
        <dbReference type="EMBL" id="OFV66034.1"/>
    </source>
</evidence>
<gene>
    <name evidence="9" type="ORF">SBU_000971</name>
</gene>
<keyword evidence="5 7" id="KW-1133">Transmembrane helix</keyword>
<feature type="transmembrane region" description="Helical" evidence="7">
    <location>
        <begin position="236"/>
        <end position="257"/>
    </location>
</feature>
<evidence type="ECO:0000256" key="7">
    <source>
        <dbReference type="SAM" id="Phobius"/>
    </source>
</evidence>
<dbReference type="Pfam" id="PF03176">
    <property type="entry name" value="MMPL"/>
    <property type="match status" value="1"/>
</dbReference>
<evidence type="ECO:0000256" key="5">
    <source>
        <dbReference type="ARBA" id="ARBA00022989"/>
    </source>
</evidence>
<feature type="transmembrane region" description="Helical" evidence="7">
    <location>
        <begin position="340"/>
        <end position="360"/>
    </location>
</feature>
<feature type="domain" description="SSD" evidence="8">
    <location>
        <begin position="236"/>
        <end position="362"/>
    </location>
</feature>
<feature type="transmembrane region" description="Helical" evidence="7">
    <location>
        <begin position="22"/>
        <end position="41"/>
    </location>
</feature>
<dbReference type="GO" id="GO:0005886">
    <property type="term" value="C:plasma membrane"/>
    <property type="evidence" value="ECO:0007669"/>
    <property type="project" value="UniProtKB-SubCell"/>
</dbReference>
<evidence type="ECO:0000256" key="1">
    <source>
        <dbReference type="ARBA" id="ARBA00004651"/>
    </source>
</evidence>
<dbReference type="InterPro" id="IPR000731">
    <property type="entry name" value="SSD"/>
</dbReference>
<protein>
    <submittedName>
        <fullName evidence="9">MFS transporter</fullName>
    </submittedName>
</protein>
<dbReference type="STRING" id="1839936.SBU_000971"/>
<dbReference type="SUPFAM" id="SSF82866">
    <property type="entry name" value="Multidrug efflux transporter AcrB transmembrane domain"/>
    <property type="match status" value="1"/>
</dbReference>
<organism evidence="9 10">
    <name type="scientific">Candidatus Syntropharchaeum butanivorans</name>
    <dbReference type="NCBI Taxonomy" id="1839936"/>
    <lineage>
        <taxon>Archaea</taxon>
        <taxon>Methanobacteriati</taxon>
        <taxon>Methanobacteriota</taxon>
        <taxon>Stenosarchaea group</taxon>
        <taxon>Methanomicrobia</taxon>
        <taxon>Methanosarcinales</taxon>
        <taxon>ANME-2 cluster</taxon>
        <taxon>Candidatus Syntropharchaeum</taxon>
    </lineage>
</organism>
<dbReference type="PROSITE" id="PS50156">
    <property type="entry name" value="SSD"/>
    <property type="match status" value="1"/>
</dbReference>
<feature type="transmembrane region" description="Helical" evidence="7">
    <location>
        <begin position="213"/>
        <end position="230"/>
    </location>
</feature>
<dbReference type="PANTHER" id="PTHR33406:SF6">
    <property type="entry name" value="MEMBRANE PROTEIN YDGH-RELATED"/>
    <property type="match status" value="1"/>
</dbReference>
<comment type="subcellular location">
    <subcellularLocation>
        <location evidence="1">Cell membrane</location>
        <topology evidence="1">Multi-pass membrane protein</topology>
    </subcellularLocation>
</comment>
<comment type="caution">
    <text evidence="9">The sequence shown here is derived from an EMBL/GenBank/DDBJ whole genome shotgun (WGS) entry which is preliminary data.</text>
</comment>
<evidence type="ECO:0000256" key="2">
    <source>
        <dbReference type="ARBA" id="ARBA00010157"/>
    </source>
</evidence>
<proteinExistence type="inferred from homology"/>
<dbReference type="EMBL" id="LYOR01000004">
    <property type="protein sequence ID" value="OFV66034.1"/>
    <property type="molecule type" value="Genomic_DNA"/>
</dbReference>
<dbReference type="InterPro" id="IPR050545">
    <property type="entry name" value="Mycobact_MmpL"/>
</dbReference>
<reference evidence="9" key="1">
    <citation type="submission" date="2016-05" db="EMBL/GenBank/DDBJ databases">
        <title>Microbial consortia oxidize butane by reversing methanogenesis.</title>
        <authorList>
            <person name="Laso-Perez R."/>
            <person name="Richter M."/>
            <person name="Wegener G."/>
            <person name="Musat F."/>
        </authorList>
    </citation>
    <scope>NUCLEOTIDE SEQUENCE [LARGE SCALE GENOMIC DNA]</scope>
    <source>
        <strain evidence="9">BOX1</strain>
    </source>
</reference>
<keyword evidence="4 7" id="KW-0812">Transmembrane</keyword>
<dbReference type="PANTHER" id="PTHR33406">
    <property type="entry name" value="MEMBRANE PROTEIN MJ1562-RELATED"/>
    <property type="match status" value="1"/>
</dbReference>
<dbReference type="Gene3D" id="1.20.1640.10">
    <property type="entry name" value="Multidrug efflux transporter AcrB transmembrane domain"/>
    <property type="match status" value="1"/>
</dbReference>
<evidence type="ECO:0000259" key="8">
    <source>
        <dbReference type="PROSITE" id="PS50156"/>
    </source>
</evidence>
<accession>A0A1F2P4A5</accession>
<evidence type="ECO:0000256" key="6">
    <source>
        <dbReference type="ARBA" id="ARBA00023136"/>
    </source>
</evidence>
<feature type="transmembrane region" description="Helical" evidence="7">
    <location>
        <begin position="264"/>
        <end position="285"/>
    </location>
</feature>
<keyword evidence="3" id="KW-1003">Cell membrane</keyword>
<keyword evidence="10" id="KW-1185">Reference proteome</keyword>
<keyword evidence="6 7" id="KW-0472">Membrane</keyword>
<feature type="transmembrane region" description="Helical" evidence="7">
    <location>
        <begin position="305"/>
        <end position="328"/>
    </location>
</feature>
<sequence length="379" mass="41845">MNTLLDILPGILRRLGRFEVKHPWVVILFVLIFTIISLHGMSKIEMITSYENMLPSDIPVIQTMHMIQDEYGGADMIQILVEADDVRDPEVIRAIDTLSSMIKDEKWVTGVSSIADLVKQDGFVPSSKDSVKKILSNLPQDQVEAVVSDDYRYTLINIRVNMIYTEETEADMTERLMGDIEKVSFPEGVSLSLSGMVPLDYVTNKLTMKDLRVISLIGLTLVLLVVILYFRSVTNGLLALSPVLIAVFWTGGWMGYLGIPFSSAMTGLISMLMGLGVDYGIHIIHRYEEEVEKGLSVEDAVVESVTNIGIGLVIVSLTTIVGFLALTASDLVLMRQMGEALALGIFFCFFAATLMLPPVLVVKDGRRRDDGCTSSILLA</sequence>
<name>A0A1F2P4A5_9EURY</name>